<evidence type="ECO:0000256" key="5">
    <source>
        <dbReference type="ARBA" id="ARBA00022729"/>
    </source>
</evidence>
<dbReference type="Pfam" id="PF00092">
    <property type="entry name" value="VWA"/>
    <property type="match status" value="2"/>
</dbReference>
<dbReference type="HOGENOM" id="CLU_370729_0_0_1"/>
<feature type="chain" id="PRO_5003173836" evidence="8">
    <location>
        <begin position="21"/>
        <end position="801"/>
    </location>
</feature>
<dbReference type="Gene3D" id="2.60.40.4100">
    <property type="entry name" value="Zona pellucida, ZP-C domain"/>
    <property type="match status" value="1"/>
</dbReference>
<dbReference type="PANTHER" id="PTHR22907:SF53">
    <property type="entry name" value="VON WILLEBRAND FACTOR TYPE A DOMAIN PROTEIN"/>
    <property type="match status" value="1"/>
</dbReference>
<comment type="subcellular location">
    <subcellularLocation>
        <location evidence="1">Cell membrane</location>
        <topology evidence="1">Single-pass type I membrane protein</topology>
    </subcellularLocation>
</comment>
<dbReference type="InterPro" id="IPR002035">
    <property type="entry name" value="VWF_A"/>
</dbReference>
<dbReference type="AlphaFoldDB" id="E3LYV7"/>
<feature type="domain" description="VWFA" evidence="9">
    <location>
        <begin position="52"/>
        <end position="242"/>
    </location>
</feature>
<dbReference type="InterPro" id="IPR056953">
    <property type="entry name" value="CUT_N"/>
</dbReference>
<keyword evidence="4" id="KW-0812">Transmembrane</keyword>
<keyword evidence="3" id="KW-1003">Cell membrane</keyword>
<accession>E3LYV7</accession>
<evidence type="ECO:0000256" key="4">
    <source>
        <dbReference type="ARBA" id="ARBA00022692"/>
    </source>
</evidence>
<proteinExistence type="predicted"/>
<keyword evidence="5 8" id="KW-0732">Signal</keyword>
<dbReference type="GO" id="GO:0042302">
    <property type="term" value="F:structural constituent of cuticle"/>
    <property type="evidence" value="ECO:0007669"/>
    <property type="project" value="UniProtKB-KW"/>
</dbReference>
<evidence type="ECO:0000256" key="7">
    <source>
        <dbReference type="ARBA" id="ARBA00023136"/>
    </source>
</evidence>
<dbReference type="InterPro" id="IPR042235">
    <property type="entry name" value="ZP-C_dom"/>
</dbReference>
<dbReference type="Gene3D" id="3.40.50.410">
    <property type="entry name" value="von Willebrand factor, type A domain"/>
    <property type="match status" value="2"/>
</dbReference>
<dbReference type="InterPro" id="IPR057475">
    <property type="entry name" value="CUT_C"/>
</dbReference>
<dbReference type="PRINTS" id="PR00453">
    <property type="entry name" value="VWFADOMAIN"/>
</dbReference>
<sequence length="801" mass="90997">MRRLVAIPLLILTVTFQAEAVKIIDNGLAPPEIVHTPVSTKPRCKVFAPPLDLIFILDSSGSLRDKFQDEIDIIRRILKHVTIGKSATRVMLIQFSGTQHLEFNFEKFTDREELLAALDVLRHVSGITRIGGAFEFALQQLKSPGSGLRDGSVPKIVYLLSDGRTHDYPKDWQMSDVLRRFLIYYHDFKYRNFSREIPNIDIWAYGTGDYVAMAALANYTQSEQKIVTNQNLQKLEPQFEKYHGTEICEQQPTCVKGSDKPLDLALVVDASESLDHLFSDQKKFLVERVLGNINIHPEAVRVALITYSGQAFVHFKFNSFLYGNNTSVQGFVKNIRSIKGTTATNVALMDAFDLLTSKDPSTGVREGVPKMALVLTDGHSHKSPKAISEKMRAAGIIMIAVSVTPRPLVDEAELRLIAGDDKRAFTPPNLHVIPFLLDHLTFSFFQDFESEFMKYVGFGCDGIELPPDAKPQVRGATDVKCTEHSMSIVVRTQRALQGVMYAHMYHDEPECMIRKTDNSREIQMTFMEGKCGLVKTPTADGHGYHFNITVILQFHPLIITRADQGLDMSCFVPSAVPRQELDRAVFKNAADTQCVYRLHRYSPGQCVALDAKVGETLYHRWECDSPPEYNYLVHDCFVESEKHNQQILDANGCEVDQHFLETPNYSRFKDYPEDSYVFQEMSVFKFPGDGDLLFHCKISLCNMNDPNAPCNQSIPPKCPKKVPVLPVRQKRSTSSDQWMSAEWRSKQIRKRQIELKNRSRRQIVETKPGYYMTLQVETRTLNVLLSESIRPRDSVKYCDIS</sequence>
<evidence type="ECO:0000256" key="8">
    <source>
        <dbReference type="SAM" id="SignalP"/>
    </source>
</evidence>
<dbReference type="Proteomes" id="UP000008281">
    <property type="component" value="Unassembled WGS sequence"/>
</dbReference>
<dbReference type="InParanoid" id="E3LYV7"/>
<dbReference type="InterPro" id="IPR036465">
    <property type="entry name" value="vWFA_dom_sf"/>
</dbReference>
<keyword evidence="7" id="KW-0472">Membrane</keyword>
<dbReference type="Pfam" id="PF25301">
    <property type="entry name" value="CUT_C"/>
    <property type="match status" value="1"/>
</dbReference>
<evidence type="ECO:0000256" key="2">
    <source>
        <dbReference type="ARBA" id="ARBA00022460"/>
    </source>
</evidence>
<reference evidence="11" key="1">
    <citation type="submission" date="2007-07" db="EMBL/GenBank/DDBJ databases">
        <title>PCAP assembly of the Caenorhabditis remanei genome.</title>
        <authorList>
            <consortium name="The Caenorhabditis remanei Sequencing Consortium"/>
            <person name="Wilson R.K."/>
        </authorList>
    </citation>
    <scope>NUCLEOTIDE SEQUENCE [LARGE SCALE GENOMIC DNA]</scope>
    <source>
        <strain evidence="11">PB4641</strain>
    </source>
</reference>
<protein>
    <submittedName>
        <fullName evidence="11">CRE-CUTL-23 protein</fullName>
    </submittedName>
</protein>
<dbReference type="PANTHER" id="PTHR22907">
    <property type="entry name" value="GH04558P"/>
    <property type="match status" value="1"/>
</dbReference>
<dbReference type="OrthoDB" id="6022609at2759"/>
<dbReference type="InterPro" id="IPR001507">
    <property type="entry name" value="ZP_dom"/>
</dbReference>
<dbReference type="CDD" id="cd01476">
    <property type="entry name" value="VWA_integrin_invertebrates"/>
    <property type="match status" value="2"/>
</dbReference>
<dbReference type="eggNOG" id="KOG1216">
    <property type="taxonomic scope" value="Eukaryota"/>
</dbReference>
<keyword evidence="2" id="KW-0193">Cuticle</keyword>
<feature type="domain" description="VWFA" evidence="9">
    <location>
        <begin position="263"/>
        <end position="440"/>
    </location>
</feature>
<evidence type="ECO:0000256" key="6">
    <source>
        <dbReference type="ARBA" id="ARBA00022989"/>
    </source>
</evidence>
<dbReference type="Pfam" id="PF25057">
    <property type="entry name" value="CUT_N"/>
    <property type="match status" value="1"/>
</dbReference>
<name>E3LYV7_CAERE</name>
<gene>
    <name evidence="11" type="primary">Cre-cutl-23</name>
    <name evidence="11" type="ORF">CRE_04715</name>
</gene>
<dbReference type="PROSITE" id="PS51034">
    <property type="entry name" value="ZP_2"/>
    <property type="match status" value="1"/>
</dbReference>
<evidence type="ECO:0000313" key="12">
    <source>
        <dbReference type="Proteomes" id="UP000008281"/>
    </source>
</evidence>
<dbReference type="STRING" id="31234.E3LYV7"/>
<dbReference type="SUPFAM" id="SSF53300">
    <property type="entry name" value="vWA-like"/>
    <property type="match status" value="2"/>
</dbReference>
<feature type="domain" description="ZP" evidence="10">
    <location>
        <begin position="480"/>
        <end position="717"/>
    </location>
</feature>
<evidence type="ECO:0000256" key="3">
    <source>
        <dbReference type="ARBA" id="ARBA00022475"/>
    </source>
</evidence>
<dbReference type="PROSITE" id="PS50234">
    <property type="entry name" value="VWFA"/>
    <property type="match status" value="2"/>
</dbReference>
<dbReference type="GO" id="GO:0005886">
    <property type="term" value="C:plasma membrane"/>
    <property type="evidence" value="ECO:0007669"/>
    <property type="project" value="UniProtKB-SubCell"/>
</dbReference>
<dbReference type="SMART" id="SM00241">
    <property type="entry name" value="ZP"/>
    <property type="match status" value="1"/>
</dbReference>
<keyword evidence="12" id="KW-1185">Reference proteome</keyword>
<keyword evidence="6" id="KW-1133">Transmembrane helix</keyword>
<organism evidence="12">
    <name type="scientific">Caenorhabditis remanei</name>
    <name type="common">Caenorhabditis vulgaris</name>
    <dbReference type="NCBI Taxonomy" id="31234"/>
    <lineage>
        <taxon>Eukaryota</taxon>
        <taxon>Metazoa</taxon>
        <taxon>Ecdysozoa</taxon>
        <taxon>Nematoda</taxon>
        <taxon>Chromadorea</taxon>
        <taxon>Rhabditida</taxon>
        <taxon>Rhabditina</taxon>
        <taxon>Rhabditomorpha</taxon>
        <taxon>Rhabditoidea</taxon>
        <taxon>Rhabditidae</taxon>
        <taxon>Peloderinae</taxon>
        <taxon>Caenorhabditis</taxon>
    </lineage>
</organism>
<feature type="signal peptide" evidence="8">
    <location>
        <begin position="1"/>
        <end position="20"/>
    </location>
</feature>
<evidence type="ECO:0000256" key="1">
    <source>
        <dbReference type="ARBA" id="ARBA00004251"/>
    </source>
</evidence>
<evidence type="ECO:0000259" key="10">
    <source>
        <dbReference type="PROSITE" id="PS51034"/>
    </source>
</evidence>
<evidence type="ECO:0000313" key="11">
    <source>
        <dbReference type="EMBL" id="EFO86842.1"/>
    </source>
</evidence>
<dbReference type="SMART" id="SM00327">
    <property type="entry name" value="VWA"/>
    <property type="match status" value="2"/>
</dbReference>
<dbReference type="EMBL" id="DS268419">
    <property type="protein sequence ID" value="EFO86842.1"/>
    <property type="molecule type" value="Genomic_DNA"/>
</dbReference>
<dbReference type="OMA" id="LMYAQQY"/>
<dbReference type="InterPro" id="IPR051962">
    <property type="entry name" value="Cuticlin"/>
</dbReference>
<evidence type="ECO:0000259" key="9">
    <source>
        <dbReference type="PROSITE" id="PS50234"/>
    </source>
</evidence>